<dbReference type="CDD" id="cd03416">
    <property type="entry name" value="CbiX_SirB_N"/>
    <property type="match status" value="1"/>
</dbReference>
<dbReference type="UniPathway" id="UPA00148"/>
<dbReference type="GO" id="GO:0009236">
    <property type="term" value="P:cobalamin biosynthetic process"/>
    <property type="evidence" value="ECO:0007669"/>
    <property type="project" value="UniProtKB-UniPathway"/>
</dbReference>
<dbReference type="InterPro" id="IPR050963">
    <property type="entry name" value="Sirohydro_Cobaltochel/CbiX"/>
</dbReference>
<evidence type="ECO:0000256" key="5">
    <source>
        <dbReference type="ARBA" id="ARBA00023239"/>
    </source>
</evidence>
<evidence type="ECO:0000256" key="6">
    <source>
        <dbReference type="SAM" id="MobiDB-lite"/>
    </source>
</evidence>
<proteinExistence type="predicted"/>
<dbReference type="Gene3D" id="3.40.50.10230">
    <property type="entry name" value="Cobalamin biosynthesis CobH/CbiC, precorrin-8X methylmutase"/>
    <property type="match status" value="1"/>
</dbReference>
<dbReference type="AlphaFoldDB" id="A0A1G9FE06"/>
<evidence type="ECO:0000256" key="4">
    <source>
        <dbReference type="ARBA" id="ARBA00023235"/>
    </source>
</evidence>
<keyword evidence="3" id="KW-0479">Metal-binding</keyword>
<organism evidence="8 9">
    <name type="scientific">Streptomyces indicus</name>
    <dbReference type="NCBI Taxonomy" id="417292"/>
    <lineage>
        <taxon>Bacteria</taxon>
        <taxon>Bacillati</taxon>
        <taxon>Actinomycetota</taxon>
        <taxon>Actinomycetes</taxon>
        <taxon>Kitasatosporales</taxon>
        <taxon>Streptomycetaceae</taxon>
        <taxon>Streptomyces</taxon>
    </lineage>
</organism>
<evidence type="ECO:0000256" key="3">
    <source>
        <dbReference type="ARBA" id="ARBA00022723"/>
    </source>
</evidence>
<dbReference type="Pfam" id="PF01903">
    <property type="entry name" value="CbiX"/>
    <property type="match status" value="2"/>
</dbReference>
<evidence type="ECO:0000313" key="8">
    <source>
        <dbReference type="EMBL" id="SDK86599.1"/>
    </source>
</evidence>
<evidence type="ECO:0000256" key="1">
    <source>
        <dbReference type="ARBA" id="ARBA00004953"/>
    </source>
</evidence>
<dbReference type="SUPFAM" id="SSF53800">
    <property type="entry name" value="Chelatase"/>
    <property type="match status" value="1"/>
</dbReference>
<dbReference type="Gene3D" id="3.40.50.1400">
    <property type="match status" value="2"/>
</dbReference>
<keyword evidence="5" id="KW-0456">Lyase</keyword>
<accession>A0A1G9FE06</accession>
<feature type="compositionally biased region" description="Basic residues" evidence="6">
    <location>
        <begin position="522"/>
        <end position="537"/>
    </location>
</feature>
<feature type="region of interest" description="Disordered" evidence="6">
    <location>
        <begin position="206"/>
        <end position="236"/>
    </location>
</feature>
<dbReference type="GO" id="GO:0046872">
    <property type="term" value="F:metal ion binding"/>
    <property type="evidence" value="ECO:0007669"/>
    <property type="project" value="UniProtKB-KW"/>
</dbReference>
<dbReference type="PANTHER" id="PTHR33542:SF3">
    <property type="entry name" value="SIROHYDROCHLORIN FERROCHELATASE, CHLOROPLASTIC"/>
    <property type="match status" value="1"/>
</dbReference>
<dbReference type="GO" id="GO:0016993">
    <property type="term" value="F:precorrin-8X methylmutase activity"/>
    <property type="evidence" value="ECO:0007669"/>
    <property type="project" value="InterPro"/>
</dbReference>
<dbReference type="PANTHER" id="PTHR33542">
    <property type="entry name" value="SIROHYDROCHLORIN FERROCHELATASE, CHLOROPLASTIC"/>
    <property type="match status" value="1"/>
</dbReference>
<keyword evidence="4 8" id="KW-0413">Isomerase</keyword>
<feature type="region of interest" description="Disordered" evidence="6">
    <location>
        <begin position="506"/>
        <end position="537"/>
    </location>
</feature>
<dbReference type="InterPro" id="IPR036588">
    <property type="entry name" value="CobH/CbiC_sf"/>
</dbReference>
<dbReference type="InterPro" id="IPR003722">
    <property type="entry name" value="Cbl_synth_CobH/CbiC"/>
</dbReference>
<dbReference type="STRING" id="417292.SAMN05421806_11363"/>
<dbReference type="GO" id="GO:0016829">
    <property type="term" value="F:lyase activity"/>
    <property type="evidence" value="ECO:0007669"/>
    <property type="project" value="UniProtKB-KW"/>
</dbReference>
<dbReference type="Pfam" id="PF02570">
    <property type="entry name" value="CbiC"/>
    <property type="match status" value="1"/>
</dbReference>
<evidence type="ECO:0000256" key="2">
    <source>
        <dbReference type="ARBA" id="ARBA00022573"/>
    </source>
</evidence>
<dbReference type="CDD" id="cd03414">
    <property type="entry name" value="CbiX_SirB_C"/>
    <property type="match status" value="1"/>
</dbReference>
<protein>
    <submittedName>
        <fullName evidence="8">Precorrin isomerase</fullName>
    </submittedName>
</protein>
<dbReference type="SUPFAM" id="SSF63965">
    <property type="entry name" value="Precorrin-8X methylmutase CbiC/CobH"/>
    <property type="match status" value="1"/>
</dbReference>
<feature type="domain" description="Cobalamin biosynthesis precorrin-8X methylmutase CobH/CbiC" evidence="7">
    <location>
        <begin position="27"/>
        <end position="205"/>
    </location>
</feature>
<keyword evidence="9" id="KW-1185">Reference proteome</keyword>
<evidence type="ECO:0000259" key="7">
    <source>
        <dbReference type="Pfam" id="PF02570"/>
    </source>
</evidence>
<dbReference type="InterPro" id="IPR002762">
    <property type="entry name" value="CbiX-like"/>
</dbReference>
<name>A0A1G9FE06_9ACTN</name>
<dbReference type="EMBL" id="FNFF01000013">
    <property type="protein sequence ID" value="SDK86599.1"/>
    <property type="molecule type" value="Genomic_DNA"/>
</dbReference>
<sequence>MSTLDPRLGDGTAQAHPPAYERVVHPIEQESFRRLRARLDTSHFPPLTRAVVERVIHSAADLDYATDLVTDEAALVPAHAALHAGAPVVVDVEMVAAGITRRDTVCRLKEARSGPGLTRSAHAVRLAYEQVGPGALWVIGCAPTALEELLTLDARPALVIGLPVGFVGATESKAALRESGLPAVSNISEKGGSAVAAAALNALLYHPPGPQPRGPGTHRTTRTPAPPPYEGDPVSTTAPALLVAGHGTRDDAGAEAFRSFVEELGRRHPELTVAGGFIELSPPPLGEAVTGLVEQGVRRFAAVPLMLVSAGHAKGDIPAALAREKERHPGISYTYGRPLGPHPALLSVLERRVDEVRGDWAREEVTVLLVGRGSTDPDANAEVHKAARLFWEGRGYAGVETAFVSLAAPDVPSGLDRCVRLGAGKVVVLPYFLFTGILPERVRQQAAGWAQAHPEAEVRCAEVIGPEEELLDLVMERYREALKGDLRMNCDSCVYRVALPGFEDKVGMPQQPHFHPDDDGHHHHHGAGHHHGHAHAH</sequence>
<dbReference type="Proteomes" id="UP000199155">
    <property type="component" value="Unassembled WGS sequence"/>
</dbReference>
<reference evidence="8 9" key="1">
    <citation type="submission" date="2016-10" db="EMBL/GenBank/DDBJ databases">
        <authorList>
            <person name="de Groot N.N."/>
        </authorList>
    </citation>
    <scope>NUCLEOTIDE SEQUENCE [LARGE SCALE GENOMIC DNA]</scope>
    <source>
        <strain evidence="8 9">CGMCC 4.5727</strain>
    </source>
</reference>
<keyword evidence="2" id="KW-0169">Cobalamin biosynthesis</keyword>
<comment type="pathway">
    <text evidence="1">Cofactor biosynthesis; adenosylcobalamin biosynthesis.</text>
</comment>
<gene>
    <name evidence="8" type="ORF">SAMN05421806_11363</name>
</gene>
<evidence type="ECO:0000313" key="9">
    <source>
        <dbReference type="Proteomes" id="UP000199155"/>
    </source>
</evidence>